<evidence type="ECO:0000313" key="9">
    <source>
        <dbReference type="Proteomes" id="UP000030678"/>
    </source>
</evidence>
<feature type="transmembrane region" description="Helical" evidence="6">
    <location>
        <begin position="96"/>
        <end position="120"/>
    </location>
</feature>
<keyword evidence="5 6" id="KW-0472">Membrane</keyword>
<feature type="transmembrane region" description="Helical" evidence="6">
    <location>
        <begin position="220"/>
        <end position="242"/>
    </location>
</feature>
<accession>V9D9A5</accession>
<keyword evidence="4 6" id="KW-1133">Transmembrane helix</keyword>
<dbReference type="RefSeq" id="XP_008727233.1">
    <property type="nucleotide sequence ID" value="XM_008729011.1"/>
</dbReference>
<dbReference type="OrthoDB" id="2250022at2759"/>
<feature type="transmembrane region" description="Helical" evidence="6">
    <location>
        <begin position="416"/>
        <end position="438"/>
    </location>
</feature>
<dbReference type="FunFam" id="1.20.1250.20:FF:000013">
    <property type="entry name" value="MFS general substrate transporter"/>
    <property type="match status" value="1"/>
</dbReference>
<keyword evidence="3 6" id="KW-0812">Transmembrane</keyword>
<evidence type="ECO:0000256" key="4">
    <source>
        <dbReference type="ARBA" id="ARBA00022989"/>
    </source>
</evidence>
<dbReference type="AlphaFoldDB" id="V9D9A5"/>
<feature type="transmembrane region" description="Helical" evidence="6">
    <location>
        <begin position="56"/>
        <end position="73"/>
    </location>
</feature>
<evidence type="ECO:0000256" key="6">
    <source>
        <dbReference type="SAM" id="Phobius"/>
    </source>
</evidence>
<reference evidence="8 9" key="1">
    <citation type="submission" date="2013-03" db="EMBL/GenBank/DDBJ databases">
        <title>The Genome Sequence of Cladophialophora carrionii CBS 160.54.</title>
        <authorList>
            <consortium name="The Broad Institute Genomics Platform"/>
            <person name="Cuomo C."/>
            <person name="de Hoog S."/>
            <person name="Gorbushina A."/>
            <person name="Walker B."/>
            <person name="Young S.K."/>
            <person name="Zeng Q."/>
            <person name="Gargeya S."/>
            <person name="Fitzgerald M."/>
            <person name="Haas B."/>
            <person name="Abouelleil A."/>
            <person name="Allen A.W."/>
            <person name="Alvarado L."/>
            <person name="Arachchi H.M."/>
            <person name="Berlin A.M."/>
            <person name="Chapman S.B."/>
            <person name="Gainer-Dewar J."/>
            <person name="Goldberg J."/>
            <person name="Griggs A."/>
            <person name="Gujja S."/>
            <person name="Hansen M."/>
            <person name="Howarth C."/>
            <person name="Imamovic A."/>
            <person name="Ireland A."/>
            <person name="Larimer J."/>
            <person name="McCowan C."/>
            <person name="Murphy C."/>
            <person name="Pearson M."/>
            <person name="Poon T.W."/>
            <person name="Priest M."/>
            <person name="Roberts A."/>
            <person name="Saif S."/>
            <person name="Shea T."/>
            <person name="Sisk P."/>
            <person name="Sykes S."/>
            <person name="Wortman J."/>
            <person name="Nusbaum C."/>
            <person name="Birren B."/>
        </authorList>
    </citation>
    <scope>NUCLEOTIDE SEQUENCE [LARGE SCALE GENOMIC DNA]</scope>
    <source>
        <strain evidence="8 9">CBS 160.54</strain>
    </source>
</reference>
<name>V9D9A5_9EURO</name>
<dbReference type="EMBL" id="KB822705">
    <property type="protein sequence ID" value="ETI22878.1"/>
    <property type="molecule type" value="Genomic_DNA"/>
</dbReference>
<evidence type="ECO:0000256" key="3">
    <source>
        <dbReference type="ARBA" id="ARBA00022692"/>
    </source>
</evidence>
<dbReference type="Proteomes" id="UP000030678">
    <property type="component" value="Unassembled WGS sequence"/>
</dbReference>
<dbReference type="PANTHER" id="PTHR43791:SF13">
    <property type="entry name" value="MAJOR FACILITATOR SUPERFAMILY (MFS) PROFILE DOMAIN-CONTAINING PROTEIN"/>
    <property type="match status" value="1"/>
</dbReference>
<evidence type="ECO:0000256" key="2">
    <source>
        <dbReference type="ARBA" id="ARBA00022448"/>
    </source>
</evidence>
<dbReference type="PANTHER" id="PTHR43791">
    <property type="entry name" value="PERMEASE-RELATED"/>
    <property type="match status" value="1"/>
</dbReference>
<feature type="transmembrane region" description="Helical" evidence="6">
    <location>
        <begin position="189"/>
        <end position="208"/>
    </location>
</feature>
<dbReference type="GeneID" id="19983165"/>
<dbReference type="InterPro" id="IPR020846">
    <property type="entry name" value="MFS_dom"/>
</dbReference>
<feature type="transmembrane region" description="Helical" evidence="6">
    <location>
        <begin position="360"/>
        <end position="378"/>
    </location>
</feature>
<evidence type="ECO:0000313" key="8">
    <source>
        <dbReference type="EMBL" id="ETI22878.1"/>
    </source>
</evidence>
<feature type="transmembrane region" description="Helical" evidence="6">
    <location>
        <begin position="384"/>
        <end position="404"/>
    </location>
</feature>
<feature type="transmembrane region" description="Helical" evidence="6">
    <location>
        <begin position="450"/>
        <end position="470"/>
    </location>
</feature>
<feature type="transmembrane region" description="Helical" evidence="6">
    <location>
        <begin position="132"/>
        <end position="151"/>
    </location>
</feature>
<organism evidence="8 9">
    <name type="scientific">Cladophialophora carrionii CBS 160.54</name>
    <dbReference type="NCBI Taxonomy" id="1279043"/>
    <lineage>
        <taxon>Eukaryota</taxon>
        <taxon>Fungi</taxon>
        <taxon>Dikarya</taxon>
        <taxon>Ascomycota</taxon>
        <taxon>Pezizomycotina</taxon>
        <taxon>Eurotiomycetes</taxon>
        <taxon>Chaetothyriomycetidae</taxon>
        <taxon>Chaetothyriales</taxon>
        <taxon>Herpotrichiellaceae</taxon>
        <taxon>Cladophialophora</taxon>
    </lineage>
</organism>
<keyword evidence="2" id="KW-0813">Transport</keyword>
<sequence length="495" mass="55221">MTSDSKELNMATEVKQVAELGEAVSAGEEFLHHYPLLAFKTTEERRVIEKSLKRKLDWVMLPIVTLMLLMGYLDRINVANARLAGMQEDIEMSDTMWNAGISLFYVGYIISQLPATVILAKGKPQRQLPFYVFMWSAGTLCMAVMTSGWSFLVCRFFVGLAEGPFLPAVSLVTSSWYTKEEAPIRMAIWHAGNIGSNIFSGLLAAGILTRMEGVASLRAWQWFVIIEGSIGILLAIAGYFLLPNYPHNTGKAYLTAEQSQMAQYRMMVSAGGRSEDDEGGAWEGVGLAIKDPFTWIFTVLHFGLILGLSYKDFLPSIIKTLGYSQLMTYLIQAPPFIFAYLLTCAVSWSSGRYMEHCWHIVGTAAACIVGTVIAISTYSPGARYFGIFLMCSGPFVGLNIHIPWETANVPRPRTKRAALLAITNCISSVSHWFSPYLFPTSQEPLYRNGGLMIIAGCVMGILGCIVCRWYSIRLNKKLREEEERNNIPKGWRYVT</sequence>
<protein>
    <recommendedName>
        <fullName evidence="7">Major facilitator superfamily (MFS) profile domain-containing protein</fullName>
    </recommendedName>
</protein>
<dbReference type="Pfam" id="PF07690">
    <property type="entry name" value="MFS_1"/>
    <property type="match status" value="1"/>
</dbReference>
<gene>
    <name evidence="8" type="ORF">G647_04672</name>
</gene>
<dbReference type="HOGENOM" id="CLU_001265_0_6_1"/>
<dbReference type="InterPro" id="IPR036259">
    <property type="entry name" value="MFS_trans_sf"/>
</dbReference>
<feature type="transmembrane region" description="Helical" evidence="6">
    <location>
        <begin position="293"/>
        <end position="310"/>
    </location>
</feature>
<feature type="domain" description="Major facilitator superfamily (MFS) profile" evidence="7">
    <location>
        <begin position="60"/>
        <end position="495"/>
    </location>
</feature>
<dbReference type="Gene3D" id="1.20.1250.20">
    <property type="entry name" value="MFS general substrate transporter like domains"/>
    <property type="match status" value="1"/>
</dbReference>
<evidence type="ECO:0000259" key="7">
    <source>
        <dbReference type="PROSITE" id="PS50850"/>
    </source>
</evidence>
<proteinExistence type="predicted"/>
<dbReference type="FunFam" id="1.20.1250.20:FF:000057">
    <property type="entry name" value="MFS general substrate transporter"/>
    <property type="match status" value="1"/>
</dbReference>
<dbReference type="InterPro" id="IPR011701">
    <property type="entry name" value="MFS"/>
</dbReference>
<evidence type="ECO:0000256" key="1">
    <source>
        <dbReference type="ARBA" id="ARBA00004141"/>
    </source>
</evidence>
<evidence type="ECO:0000256" key="5">
    <source>
        <dbReference type="ARBA" id="ARBA00023136"/>
    </source>
</evidence>
<dbReference type="SUPFAM" id="SSF103473">
    <property type="entry name" value="MFS general substrate transporter"/>
    <property type="match status" value="1"/>
</dbReference>
<feature type="transmembrane region" description="Helical" evidence="6">
    <location>
        <begin position="330"/>
        <end position="348"/>
    </location>
</feature>
<dbReference type="VEuPathDB" id="FungiDB:G647_04672"/>
<dbReference type="PROSITE" id="PS50850">
    <property type="entry name" value="MFS"/>
    <property type="match status" value="1"/>
</dbReference>
<comment type="subcellular location">
    <subcellularLocation>
        <location evidence="1">Membrane</location>
        <topology evidence="1">Multi-pass membrane protein</topology>
    </subcellularLocation>
</comment>
<dbReference type="GO" id="GO:0016020">
    <property type="term" value="C:membrane"/>
    <property type="evidence" value="ECO:0007669"/>
    <property type="project" value="UniProtKB-SubCell"/>
</dbReference>
<dbReference type="GO" id="GO:0022857">
    <property type="term" value="F:transmembrane transporter activity"/>
    <property type="evidence" value="ECO:0007669"/>
    <property type="project" value="InterPro"/>
</dbReference>